<evidence type="ECO:0000313" key="4">
    <source>
        <dbReference type="Proteomes" id="UP000255036"/>
    </source>
</evidence>
<keyword evidence="3" id="KW-0966">Cell projection</keyword>
<feature type="region of interest" description="Disordered" evidence="1">
    <location>
        <begin position="431"/>
        <end position="457"/>
    </location>
</feature>
<feature type="region of interest" description="Disordered" evidence="1">
    <location>
        <begin position="76"/>
        <end position="95"/>
    </location>
</feature>
<organism evidence="3 4">
    <name type="scientific">Anaerosacchariphilus polymeriproducens</name>
    <dbReference type="NCBI Taxonomy" id="1812858"/>
    <lineage>
        <taxon>Bacteria</taxon>
        <taxon>Bacillati</taxon>
        <taxon>Bacillota</taxon>
        <taxon>Clostridia</taxon>
        <taxon>Lachnospirales</taxon>
        <taxon>Lachnospiraceae</taxon>
        <taxon>Anaerosacchariphilus</taxon>
    </lineage>
</organism>
<comment type="caution">
    <text evidence="3">The sequence shown here is derived from an EMBL/GenBank/DDBJ whole genome shotgun (WGS) entry which is preliminary data.</text>
</comment>
<keyword evidence="4" id="KW-1185">Reference proteome</keyword>
<dbReference type="RefSeq" id="WP_115482841.1">
    <property type="nucleotide sequence ID" value="NZ_QRCT01000049.1"/>
</dbReference>
<dbReference type="Gene3D" id="3.30.750.140">
    <property type="match status" value="1"/>
</dbReference>
<evidence type="ECO:0000256" key="1">
    <source>
        <dbReference type="SAM" id="MobiDB-lite"/>
    </source>
</evidence>
<dbReference type="CDD" id="cd17470">
    <property type="entry name" value="T3SS_Flik_C"/>
    <property type="match status" value="1"/>
</dbReference>
<reference evidence="3 4" key="1">
    <citation type="submission" date="2018-07" db="EMBL/GenBank/DDBJ databases">
        <title>Anaerosacharophilus polymeroproducens gen. nov. sp. nov., an anaerobic bacterium isolated from salt field.</title>
        <authorList>
            <person name="Kim W."/>
            <person name="Yang S.-H."/>
            <person name="Oh J."/>
            <person name="Lee J.-H."/>
            <person name="Kwon K.K."/>
        </authorList>
    </citation>
    <scope>NUCLEOTIDE SEQUENCE [LARGE SCALE GENOMIC DNA]</scope>
    <source>
        <strain evidence="3 4">MCWD5</strain>
    </source>
</reference>
<dbReference type="InterPro" id="IPR038610">
    <property type="entry name" value="FliK-like_C_sf"/>
</dbReference>
<feature type="domain" description="Flagellar hook-length control protein-like C-terminal" evidence="2">
    <location>
        <begin position="350"/>
        <end position="426"/>
    </location>
</feature>
<proteinExistence type="predicted"/>
<evidence type="ECO:0000313" key="3">
    <source>
        <dbReference type="EMBL" id="RDU22431.1"/>
    </source>
</evidence>
<gene>
    <name evidence="3" type="ORF">DWV06_14150</name>
</gene>
<keyword evidence="3" id="KW-0282">Flagellum</keyword>
<protein>
    <submittedName>
        <fullName evidence="3">Flagellar hook-length control protein FliK</fullName>
    </submittedName>
</protein>
<evidence type="ECO:0000259" key="2">
    <source>
        <dbReference type="Pfam" id="PF02120"/>
    </source>
</evidence>
<feature type="region of interest" description="Disordered" evidence="1">
    <location>
        <begin position="289"/>
        <end position="314"/>
    </location>
</feature>
<feature type="compositionally biased region" description="Basic and acidic residues" evidence="1">
    <location>
        <begin position="78"/>
        <end position="95"/>
    </location>
</feature>
<dbReference type="AlphaFoldDB" id="A0A371AS79"/>
<name>A0A371AS79_9FIRM</name>
<feature type="compositionally biased region" description="Polar residues" evidence="1">
    <location>
        <begin position="305"/>
        <end position="314"/>
    </location>
</feature>
<dbReference type="EMBL" id="QRCT01000049">
    <property type="protein sequence ID" value="RDU22431.1"/>
    <property type="molecule type" value="Genomic_DNA"/>
</dbReference>
<dbReference type="OrthoDB" id="1780022at2"/>
<dbReference type="Pfam" id="PF02120">
    <property type="entry name" value="Flg_hook"/>
    <property type="match status" value="1"/>
</dbReference>
<dbReference type="InterPro" id="IPR021136">
    <property type="entry name" value="Flagellar_hook_control-like_C"/>
</dbReference>
<sequence>MTGTTMVKMNSAILGSPKGVSAGKKESSQLDFESFINQIASSGQVEAQTQTDFVEDSQSNLKVGSVKKESYSSIQDKLPQKESVQEDAKEFSETSGMLKEKLEDFEKKMKESILESLNVSESELEAAMQALGFQFSDFMQPENLTTLVTQLAGNTEPVTLLMNEEFQQLFQTVEELTVSLLKDLGMNRNEVQQLLENMQLDTSVQMNPDDELIGQEVVIQSEIQKQEEADLVLQQSQETQAADGNSVEKALENLPKEIVNVEEQEIDEETNAKILADESMNLETEEIETDFSDDNTDSQNKENHLFSNAQNGNPVLDARTNTVGAVPQTAENFQTRVNVENIMRQITESVRVSMSREATSMELQLNPENLGKIHLMVTTKNGIVTAHMAAENEAVKNALENQIVQLRDNLNNQGLKVEAIEVTIASHEFERNLEENQQNNQKESERQNSGNRRRNLNVSDLEAIQGIMSEDENLAVKMMLQNGNSVDYSA</sequence>
<dbReference type="Proteomes" id="UP000255036">
    <property type="component" value="Unassembled WGS sequence"/>
</dbReference>
<accession>A0A371AS79</accession>
<keyword evidence="3" id="KW-0969">Cilium</keyword>